<dbReference type="InterPro" id="IPR000253">
    <property type="entry name" value="FHA_dom"/>
</dbReference>
<feature type="domain" description="FHA" evidence="1">
    <location>
        <begin position="25"/>
        <end position="76"/>
    </location>
</feature>
<evidence type="ECO:0000313" key="3">
    <source>
        <dbReference type="Proteomes" id="UP000562492"/>
    </source>
</evidence>
<keyword evidence="3" id="KW-1185">Reference proteome</keyword>
<dbReference type="Pfam" id="PF00498">
    <property type="entry name" value="FHA"/>
    <property type="match status" value="1"/>
</dbReference>
<accession>A0ABR6RC25</accession>
<comment type="caution">
    <text evidence="2">The sequence shown here is derived from an EMBL/GenBank/DDBJ whole genome shotgun (WGS) entry which is preliminary data.</text>
</comment>
<organism evidence="2 3">
    <name type="scientific">Comamonas odontotermitis</name>
    <dbReference type="NCBI Taxonomy" id="379895"/>
    <lineage>
        <taxon>Bacteria</taxon>
        <taxon>Pseudomonadati</taxon>
        <taxon>Pseudomonadota</taxon>
        <taxon>Betaproteobacteria</taxon>
        <taxon>Burkholderiales</taxon>
        <taxon>Comamonadaceae</taxon>
        <taxon>Comamonas</taxon>
    </lineage>
</organism>
<dbReference type="PROSITE" id="PS50006">
    <property type="entry name" value="FHA_DOMAIN"/>
    <property type="match status" value="1"/>
</dbReference>
<reference evidence="2 3" key="1">
    <citation type="submission" date="2020-08" db="EMBL/GenBank/DDBJ databases">
        <title>Functional genomics of gut bacteria from endangered species of beetles.</title>
        <authorList>
            <person name="Carlos-Shanley C."/>
        </authorList>
    </citation>
    <scope>NUCLEOTIDE SEQUENCE [LARGE SCALE GENOMIC DNA]</scope>
    <source>
        <strain evidence="2 3">S00124</strain>
    </source>
</reference>
<dbReference type="SUPFAM" id="SSF49879">
    <property type="entry name" value="SMAD/FHA domain"/>
    <property type="match status" value="1"/>
</dbReference>
<evidence type="ECO:0000313" key="2">
    <source>
        <dbReference type="EMBL" id="MBB6576690.1"/>
    </source>
</evidence>
<gene>
    <name evidence="2" type="ORF">HNP33_000738</name>
</gene>
<dbReference type="CDD" id="cd00060">
    <property type="entry name" value="FHA"/>
    <property type="match status" value="1"/>
</dbReference>
<dbReference type="Gene3D" id="2.60.200.20">
    <property type="match status" value="1"/>
</dbReference>
<dbReference type="InterPro" id="IPR050923">
    <property type="entry name" value="Cell_Proc_Reg/RNA_Proc"/>
</dbReference>
<sequence length="110" mass="12058">MTTELLIKEHNRLALRSLFLEDGFSTFGREPGSAIVMDHASVSRHHGAFFLRERFGILTVEDHDSTNGTLVNGVRVKRKILFTGDVVQVGDFQLYVRHGSTQGGDASAGG</sequence>
<dbReference type="InterPro" id="IPR008984">
    <property type="entry name" value="SMAD_FHA_dom_sf"/>
</dbReference>
<dbReference type="Proteomes" id="UP000562492">
    <property type="component" value="Unassembled WGS sequence"/>
</dbReference>
<name>A0ABR6RC25_9BURK</name>
<dbReference type="PANTHER" id="PTHR23308">
    <property type="entry name" value="NUCLEAR INHIBITOR OF PROTEIN PHOSPHATASE-1"/>
    <property type="match status" value="1"/>
</dbReference>
<dbReference type="EMBL" id="JACHKZ010000003">
    <property type="protein sequence ID" value="MBB6576690.1"/>
    <property type="molecule type" value="Genomic_DNA"/>
</dbReference>
<evidence type="ECO:0000259" key="1">
    <source>
        <dbReference type="PROSITE" id="PS50006"/>
    </source>
</evidence>
<dbReference type="RefSeq" id="WP_184705407.1">
    <property type="nucleotide sequence ID" value="NZ_JACHKZ010000003.1"/>
</dbReference>
<proteinExistence type="predicted"/>
<dbReference type="SMART" id="SM00240">
    <property type="entry name" value="FHA"/>
    <property type="match status" value="1"/>
</dbReference>
<protein>
    <submittedName>
        <fullName evidence="2">PSer/pThr/pTyr-binding forkhead associated (FHA) protein</fullName>
    </submittedName>
</protein>